<dbReference type="EMBL" id="JAAGNZ010000001">
    <property type="protein sequence ID" value="NEU66028.1"/>
    <property type="molecule type" value="Genomic_DNA"/>
</dbReference>
<dbReference type="RefSeq" id="WP_164035315.1">
    <property type="nucleotide sequence ID" value="NZ_JAAGNZ010000001.1"/>
</dbReference>
<evidence type="ECO:0000256" key="1">
    <source>
        <dbReference type="SAM" id="Phobius"/>
    </source>
</evidence>
<comment type="caution">
    <text evidence="2">The sequence shown here is derived from an EMBL/GenBank/DDBJ whole genome shotgun (WGS) entry which is preliminary data.</text>
</comment>
<feature type="transmembrane region" description="Helical" evidence="1">
    <location>
        <begin position="144"/>
        <end position="166"/>
    </location>
</feature>
<feature type="transmembrane region" description="Helical" evidence="1">
    <location>
        <begin position="54"/>
        <end position="72"/>
    </location>
</feature>
<accession>A0A6M0ID14</accession>
<name>A0A6M0ID14_9BACT</name>
<reference evidence="2 3" key="1">
    <citation type="submission" date="2020-02" db="EMBL/GenBank/DDBJ databases">
        <title>Draft genome sequence of two Spirosoma agri KCTC 52727 and Spirosoma terrae KCTC 52035.</title>
        <authorList>
            <person name="Rojas J."/>
            <person name="Ambika Manirajan B."/>
            <person name="Ratering S."/>
            <person name="Suarez C."/>
            <person name="Schnell S."/>
        </authorList>
    </citation>
    <scope>NUCLEOTIDE SEQUENCE [LARGE SCALE GENOMIC DNA]</scope>
    <source>
        <strain evidence="2 3">KCTC 52727</strain>
    </source>
</reference>
<dbReference type="AlphaFoldDB" id="A0A6M0ID14"/>
<evidence type="ECO:0000313" key="2">
    <source>
        <dbReference type="EMBL" id="NEU66028.1"/>
    </source>
</evidence>
<proteinExistence type="predicted"/>
<protein>
    <submittedName>
        <fullName evidence="2">DUF3267 domain-containing protein</fullName>
    </submittedName>
</protein>
<keyword evidence="1" id="KW-1133">Transmembrane helix</keyword>
<sequence length="227" mass="25465">MPILRPTVEQLHQSGHYELIESFSIDEMNQFLLRELGMKPTSAQQPRKRTWKSWLALIGIGFLGGLVGYLISASSANWLVKGLSIVGQIGVGGVAFFLVLPLHEFIHGLAFKRVGAPTVRYGGSLKNGMVYAYSQLFPATMGEVAFVAVMPFLVITTMGVVGLILWPFYAVSFIVLLLIHTAGCIGDFVLIRYYLKNRHRTIYTYDDVDVERRSYFFAEIRTMVYGI</sequence>
<feature type="transmembrane region" description="Helical" evidence="1">
    <location>
        <begin position="78"/>
        <end position="102"/>
    </location>
</feature>
<evidence type="ECO:0000313" key="3">
    <source>
        <dbReference type="Proteomes" id="UP000477386"/>
    </source>
</evidence>
<dbReference type="Pfam" id="PF11667">
    <property type="entry name" value="DUF3267"/>
    <property type="match status" value="1"/>
</dbReference>
<dbReference type="InterPro" id="IPR021683">
    <property type="entry name" value="DUF3267"/>
</dbReference>
<gene>
    <name evidence="2" type="ORF">GK091_03980</name>
</gene>
<keyword evidence="3" id="KW-1185">Reference proteome</keyword>
<organism evidence="2 3">
    <name type="scientific">Spirosoma agri</name>
    <dbReference type="NCBI Taxonomy" id="1987381"/>
    <lineage>
        <taxon>Bacteria</taxon>
        <taxon>Pseudomonadati</taxon>
        <taxon>Bacteroidota</taxon>
        <taxon>Cytophagia</taxon>
        <taxon>Cytophagales</taxon>
        <taxon>Cytophagaceae</taxon>
        <taxon>Spirosoma</taxon>
    </lineage>
</organism>
<keyword evidence="1" id="KW-0812">Transmembrane</keyword>
<dbReference type="Proteomes" id="UP000477386">
    <property type="component" value="Unassembled WGS sequence"/>
</dbReference>
<feature type="transmembrane region" description="Helical" evidence="1">
    <location>
        <begin position="172"/>
        <end position="195"/>
    </location>
</feature>
<keyword evidence="1" id="KW-0472">Membrane</keyword>